<evidence type="ECO:0000256" key="1">
    <source>
        <dbReference type="ARBA" id="ARBA00004123"/>
    </source>
</evidence>
<reference evidence="15" key="1">
    <citation type="submission" date="2023-05" db="EMBL/GenBank/DDBJ databases">
        <authorList>
            <person name="Huff M."/>
        </authorList>
    </citation>
    <scope>NUCLEOTIDE SEQUENCE</scope>
</reference>
<dbReference type="FunFam" id="3.40.50.150:FF:000128">
    <property type="entry name" value="DNA (cytosine-5)-methyltransferase"/>
    <property type="match status" value="1"/>
</dbReference>
<dbReference type="InterPro" id="IPR050390">
    <property type="entry name" value="C5-Methyltransferase"/>
</dbReference>
<feature type="region of interest" description="Disordered" evidence="13">
    <location>
        <begin position="1558"/>
        <end position="1615"/>
    </location>
</feature>
<dbReference type="InterPro" id="IPR022702">
    <property type="entry name" value="Cytosine_MeTrfase1_RFD"/>
</dbReference>
<dbReference type="InterPro" id="IPR029063">
    <property type="entry name" value="SAM-dependent_MTases_sf"/>
</dbReference>
<dbReference type="FunFam" id="3.40.50.150:FF:000108">
    <property type="entry name" value="DNA (cytosine-5)-methyltransferase"/>
    <property type="match status" value="1"/>
</dbReference>
<comment type="subcellular location">
    <subcellularLocation>
        <location evidence="1 8">Nucleus</location>
    </subcellularLocation>
</comment>
<dbReference type="GO" id="GO:0003886">
    <property type="term" value="F:DNA (cytosine-5-)-methyltransferase activity"/>
    <property type="evidence" value="ECO:0007669"/>
    <property type="project" value="UniProtKB-UniRule"/>
</dbReference>
<feature type="active site" evidence="9 10">
    <location>
        <position position="1217"/>
    </location>
</feature>
<evidence type="ECO:0000313" key="15">
    <source>
        <dbReference type="EMBL" id="CAI9753544.1"/>
    </source>
</evidence>
<evidence type="ECO:0000256" key="8">
    <source>
        <dbReference type="PIRNR" id="PIRNR037404"/>
    </source>
</evidence>
<dbReference type="PRINTS" id="PR00105">
    <property type="entry name" value="C5METTRFRASE"/>
</dbReference>
<dbReference type="GO" id="GO:0006346">
    <property type="term" value="P:DNA methylation-dependent constitutive heterochromatin formation"/>
    <property type="evidence" value="ECO:0007669"/>
    <property type="project" value="InterPro"/>
</dbReference>
<dbReference type="GO" id="GO:0003682">
    <property type="term" value="F:chromatin binding"/>
    <property type="evidence" value="ECO:0007669"/>
    <property type="project" value="UniProtKB-UniRule"/>
</dbReference>
<dbReference type="PROSITE" id="PS00095">
    <property type="entry name" value="C5_MTASE_2"/>
    <property type="match status" value="1"/>
</dbReference>
<dbReference type="GO" id="GO:0044027">
    <property type="term" value="P:negative regulation of gene expression via chromosomal CpG island methylation"/>
    <property type="evidence" value="ECO:0007669"/>
    <property type="project" value="TreeGrafter"/>
</dbReference>
<dbReference type="CDD" id="cd04712">
    <property type="entry name" value="BAH_DCM_I"/>
    <property type="match status" value="1"/>
</dbReference>
<evidence type="ECO:0000256" key="13">
    <source>
        <dbReference type="SAM" id="MobiDB-lite"/>
    </source>
</evidence>
<evidence type="ECO:0000256" key="4">
    <source>
        <dbReference type="ARBA" id="ARBA00022691"/>
    </source>
</evidence>
<comment type="similarity">
    <text evidence="8 10 11">Belongs to the class I-like SAM-binding methyltransferase superfamily. C5-methyltransferase family.</text>
</comment>
<evidence type="ECO:0000256" key="12">
    <source>
        <dbReference type="RuleBase" id="RU000417"/>
    </source>
</evidence>
<feature type="compositionally biased region" description="Basic and acidic residues" evidence="13">
    <location>
        <begin position="14"/>
        <end position="34"/>
    </location>
</feature>
<dbReference type="FunFam" id="3.90.120.10:FF:000002">
    <property type="entry name" value="DNA (cytosine-5)-methyltransferase"/>
    <property type="match status" value="1"/>
</dbReference>
<feature type="region of interest" description="Disordered" evidence="13">
    <location>
        <begin position="1657"/>
        <end position="1683"/>
    </location>
</feature>
<evidence type="ECO:0000256" key="2">
    <source>
        <dbReference type="ARBA" id="ARBA00022603"/>
    </source>
</evidence>
<dbReference type="InterPro" id="IPR043151">
    <property type="entry name" value="BAH_sf"/>
</dbReference>
<dbReference type="GO" id="GO:0032259">
    <property type="term" value="P:methylation"/>
    <property type="evidence" value="ECO:0007669"/>
    <property type="project" value="UniProtKB-KW"/>
</dbReference>
<accession>A0AAD1YNK4</accession>
<dbReference type="PIRSF" id="PIRSF037404">
    <property type="entry name" value="DNMT1"/>
    <property type="match status" value="1"/>
</dbReference>
<gene>
    <name evidence="15" type="ORF">FPE_LOCUS975</name>
</gene>
<dbReference type="PROSITE" id="PS51038">
    <property type="entry name" value="BAH"/>
    <property type="match status" value="2"/>
</dbReference>
<feature type="compositionally biased region" description="Basic and acidic residues" evidence="13">
    <location>
        <begin position="1568"/>
        <end position="1581"/>
    </location>
</feature>
<dbReference type="SMART" id="SM00439">
    <property type="entry name" value="BAH"/>
    <property type="match status" value="2"/>
</dbReference>
<keyword evidence="6 8" id="KW-0238">DNA-binding</keyword>
<evidence type="ECO:0000256" key="11">
    <source>
        <dbReference type="RuleBase" id="RU000416"/>
    </source>
</evidence>
<evidence type="ECO:0000256" key="10">
    <source>
        <dbReference type="PROSITE-ProRule" id="PRU01016"/>
    </source>
</evidence>
<dbReference type="InterPro" id="IPR001025">
    <property type="entry name" value="BAH_dom"/>
</dbReference>
<sequence length="1699" mass="191479">MGSAALSESMDSDAGMKKERKIDSVLVKEEAAEQKKRKRLAPQTDEEPSVSRKMPKRSAACLDFKEKPLRISKKDSVIETNRDWSVQEEAVAVRLTAGKENGRPCRRLVDFIFHNKDGISQPFEMLEVDDIFISGHILPLEECADIEKPKGVKCEGFGRIEEWAISGYEDGSPVIWVSTVIADYDCIKPSSSYKKFYDHFYAKASACVEVYKKLSRSYGGNPDITLDELLAGVVRVMSGMKFFSRGVSIRDFIVSQGEFIYNQLIGLDETSKKNDKLFIELPVLGALRDESSNLVDLAQAWTESSHGSLRIGPKSGDQENKMKKSATSCPDEENDDLKLARLLQEEERWHSMKQKKNHGSAPSSKYYIKINEDEIANDYPLPAYYKTSSEETDEYMVFDHGVGYVDELPRSMLHNWALYNSDSRLISLELLPMKPCAEIDVTIFGSGVVTADDGSGYNFDGESTHSLSSGSGTSEIDGIPVYLSAIKEWMIEFGSSMVFISIRTDMAWYRLGKPSKQYESWYKPVLKTARLAICIISLLKDQSRVARLSFLDVIKKVSDFDKDHPAYVSSNPGVVERYVVVHGQIILQQFLEYPDQNIKKCAFVIGLTKKMEERHHTKWLVKKKKLLQRDESNLNPRGGMARAISKRKSMQATTTRLISRIWGEYYSNYLPDELNEGINCEVKEEDDVEEQEEKEDDDVPEENLVVPEKNQKPCSAPKRTKSCSSNKETKWDGESFGKRATGEALYKQAIVQGDVVTVGGAVLIQVDESDDLPAISFVEYMFKRLDGSKMFHGRMMQRSCQTVLGNTGNEREIFLTNECMDFELEDIQQIIMVDIRSMPWGHEHRKMNANADKVDRERAEERKKKGLPIEYYCKSLYCPDRGAFFTLPFGSMGLGSGFCESCKIKDADGDKESFKLNASMISFIYQGTEYFTYDYVYVSPSFFSAEREGEIFKGGRNVGLKAYVICQLTEISGPKRSKQDDASSIHVKIRRFFRPEDISVDKAYCSDIREIYYSEEMHTVPVDMIEGKCEVRKKQDLPQDVPAIFEHVFFCEYLYDPSKGSINQLPSHIKLQYSSGKSNDDAMSRKKKGKGKEGENDLEEGKLKEVSLEDRLATLDIFAGCGGLSEGLKQSGASVTKWAIEYEETAGIAFKLNHPESTVFVNNCNVILRAIMQKCGDVDDCISTSEATELAASLGQEEIDNLPLPGEVDFINGGPPCQGFSGMNRFNQSTWSKVQCEMILAFLSFADYYRPKFFLLENVRNFVSFNQGQTFRLTLASLLEMGYQVRFGILEAGAYGVPQSRKRAFIWAASPEEVLPEWPEPMHVFAAPELKITLSGNSQYSAVKSTTRGAPFRSLTVRDTIADLPPVDNGASEMTLQYKGEPISWFQKKIRGNMEILKDHIAKEMNELNLIRCQRIPKRPGADWRDLPDEKVKLSTGQMVDLIPWCLPNTAKRHNQWKGLFGRLDWDGNFPTSITDPQPMGKVGMCFHPEQDRIVTVRECARSQGFPDSYQFSGTVLHKHRQIGNAVPPPLAYALGRTLKEAIEIQNKGGSKIGEVIREKGEEEEEENSKSGEDLDGKEIANEEVEREFDLTNREDLDQEAVDDENKVSRSRKKKKKLGPLFAPADFRHSKCDICILEANSCIVGIVKDDCVKTSKIPAGSKSGANGEYDLSKRRSHSAANYSSTTLQFNNSSISTHSA</sequence>
<dbReference type="InterPro" id="IPR001525">
    <property type="entry name" value="C5_MeTfrase"/>
</dbReference>
<dbReference type="Pfam" id="PF12047">
    <property type="entry name" value="DNMT1-RFD"/>
    <property type="match status" value="2"/>
</dbReference>
<dbReference type="Gene3D" id="2.30.30.490">
    <property type="match status" value="2"/>
</dbReference>
<feature type="region of interest" description="Disordered" evidence="13">
    <location>
        <begin position="306"/>
        <end position="332"/>
    </location>
</feature>
<proteinExistence type="inferred from homology"/>
<dbReference type="InterPro" id="IPR018117">
    <property type="entry name" value="C5_DNA_meth_AS"/>
</dbReference>
<dbReference type="PANTHER" id="PTHR10629:SF52">
    <property type="entry name" value="DNA (CYTOSINE-5)-METHYLTRANSFERASE 1"/>
    <property type="match status" value="1"/>
</dbReference>
<protein>
    <recommendedName>
        <fullName evidence="8">DNA (cytosine-5)-methyltransferase</fullName>
        <ecNumber evidence="8">2.1.1.37</ecNumber>
    </recommendedName>
</protein>
<dbReference type="EC" id="2.1.1.37" evidence="8"/>
<keyword evidence="7 8" id="KW-0539">Nucleus</keyword>
<feature type="region of interest" description="Disordered" evidence="13">
    <location>
        <begin position="710"/>
        <end position="734"/>
    </location>
</feature>
<dbReference type="GO" id="GO:0005634">
    <property type="term" value="C:nucleus"/>
    <property type="evidence" value="ECO:0007669"/>
    <property type="project" value="UniProtKB-SubCell"/>
</dbReference>
<dbReference type="PROSITE" id="PS00094">
    <property type="entry name" value="C5_MTASE_1"/>
    <property type="match status" value="1"/>
</dbReference>
<dbReference type="FunFam" id="3.90.120.10:FF:000004">
    <property type="entry name" value="DNA (cytosine-5)-methyltransferase"/>
    <property type="match status" value="1"/>
</dbReference>
<feature type="compositionally biased region" description="Basic and acidic residues" evidence="13">
    <location>
        <begin position="1091"/>
        <end position="1101"/>
    </location>
</feature>
<dbReference type="Proteomes" id="UP000834106">
    <property type="component" value="Chromosome 1"/>
</dbReference>
<feature type="region of interest" description="Disordered" evidence="13">
    <location>
        <begin position="1073"/>
        <end position="1101"/>
    </location>
</feature>
<evidence type="ECO:0000259" key="14">
    <source>
        <dbReference type="PROSITE" id="PS51038"/>
    </source>
</evidence>
<evidence type="ECO:0000256" key="3">
    <source>
        <dbReference type="ARBA" id="ARBA00022679"/>
    </source>
</evidence>
<dbReference type="NCBIfam" id="TIGR00675">
    <property type="entry name" value="dcm"/>
    <property type="match status" value="1"/>
</dbReference>
<dbReference type="PROSITE" id="PS51679">
    <property type="entry name" value="SAM_MT_C5"/>
    <property type="match status" value="1"/>
</dbReference>
<dbReference type="EMBL" id="OU503036">
    <property type="protein sequence ID" value="CAI9753544.1"/>
    <property type="molecule type" value="Genomic_DNA"/>
</dbReference>
<dbReference type="Pfam" id="PF01426">
    <property type="entry name" value="BAH"/>
    <property type="match status" value="2"/>
</dbReference>
<feature type="region of interest" description="Disordered" evidence="13">
    <location>
        <begin position="1"/>
        <end position="57"/>
    </location>
</feature>
<dbReference type="InterPro" id="IPR031303">
    <property type="entry name" value="C5_meth_CS"/>
</dbReference>
<dbReference type="SUPFAM" id="SSF53335">
    <property type="entry name" value="S-adenosyl-L-methionine-dependent methyltransferases"/>
    <property type="match status" value="1"/>
</dbReference>
<dbReference type="PANTHER" id="PTHR10629">
    <property type="entry name" value="CYTOSINE-SPECIFIC METHYLTRANSFERASE"/>
    <property type="match status" value="1"/>
</dbReference>
<dbReference type="Gene3D" id="3.90.120.10">
    <property type="entry name" value="DNA Methylase, subunit A, domain 2"/>
    <property type="match status" value="2"/>
</dbReference>
<evidence type="ECO:0000256" key="7">
    <source>
        <dbReference type="ARBA" id="ARBA00023242"/>
    </source>
</evidence>
<keyword evidence="2 8" id="KW-0489">Methyltransferase</keyword>
<evidence type="ECO:0000256" key="5">
    <source>
        <dbReference type="ARBA" id="ARBA00022737"/>
    </source>
</evidence>
<comment type="catalytic activity">
    <reaction evidence="8 12">
        <text>a 2'-deoxycytidine in DNA + S-adenosyl-L-methionine = a 5-methyl-2'-deoxycytidine in DNA + S-adenosyl-L-homocysteine + H(+)</text>
        <dbReference type="Rhea" id="RHEA:13681"/>
        <dbReference type="Rhea" id="RHEA-COMP:11369"/>
        <dbReference type="Rhea" id="RHEA-COMP:11370"/>
        <dbReference type="ChEBI" id="CHEBI:15378"/>
        <dbReference type="ChEBI" id="CHEBI:57856"/>
        <dbReference type="ChEBI" id="CHEBI:59789"/>
        <dbReference type="ChEBI" id="CHEBI:85452"/>
        <dbReference type="ChEBI" id="CHEBI:85454"/>
        <dbReference type="EC" id="2.1.1.37"/>
    </reaction>
</comment>
<dbReference type="Gene3D" id="3.40.50.150">
    <property type="entry name" value="Vaccinia Virus protein VP39"/>
    <property type="match status" value="1"/>
</dbReference>
<name>A0AAD1YNK4_9LAMI</name>
<keyword evidence="4 8" id="KW-0949">S-adenosyl-L-methionine</keyword>
<keyword evidence="16" id="KW-1185">Reference proteome</keyword>
<evidence type="ECO:0000256" key="9">
    <source>
        <dbReference type="PIRSR" id="PIRSR037404-1"/>
    </source>
</evidence>
<feature type="domain" description="BAH" evidence="14">
    <location>
        <begin position="754"/>
        <end position="888"/>
    </location>
</feature>
<dbReference type="CDD" id="cd04708">
    <property type="entry name" value="BAH_plantDCM_II"/>
    <property type="match status" value="1"/>
</dbReference>
<evidence type="ECO:0000256" key="6">
    <source>
        <dbReference type="ARBA" id="ARBA00023125"/>
    </source>
</evidence>
<evidence type="ECO:0000313" key="16">
    <source>
        <dbReference type="Proteomes" id="UP000834106"/>
    </source>
</evidence>
<dbReference type="Pfam" id="PF00145">
    <property type="entry name" value="DNA_methylase"/>
    <property type="match status" value="1"/>
</dbReference>
<keyword evidence="3 8" id="KW-0808">Transferase</keyword>
<organism evidence="15 16">
    <name type="scientific">Fraxinus pennsylvanica</name>
    <dbReference type="NCBI Taxonomy" id="56036"/>
    <lineage>
        <taxon>Eukaryota</taxon>
        <taxon>Viridiplantae</taxon>
        <taxon>Streptophyta</taxon>
        <taxon>Embryophyta</taxon>
        <taxon>Tracheophyta</taxon>
        <taxon>Spermatophyta</taxon>
        <taxon>Magnoliopsida</taxon>
        <taxon>eudicotyledons</taxon>
        <taxon>Gunneridae</taxon>
        <taxon>Pentapetalae</taxon>
        <taxon>asterids</taxon>
        <taxon>lamiids</taxon>
        <taxon>Lamiales</taxon>
        <taxon>Oleaceae</taxon>
        <taxon>Oleeae</taxon>
        <taxon>Fraxinus</taxon>
    </lineage>
</organism>
<dbReference type="GO" id="GO:0003677">
    <property type="term" value="F:DNA binding"/>
    <property type="evidence" value="ECO:0007669"/>
    <property type="project" value="UniProtKB-KW"/>
</dbReference>
<feature type="domain" description="BAH" evidence="14">
    <location>
        <begin position="928"/>
        <end position="1066"/>
    </location>
</feature>
<keyword evidence="5" id="KW-0677">Repeat</keyword>